<proteinExistence type="predicted"/>
<gene>
    <name evidence="6" type="ORF">Sradi_4244700</name>
</gene>
<evidence type="ECO:0000256" key="4">
    <source>
        <dbReference type="PROSITE-ProRule" id="PRU00810"/>
    </source>
</evidence>
<dbReference type="SMART" id="SM00761">
    <property type="entry name" value="HDAC_interact"/>
    <property type="match status" value="1"/>
</dbReference>
<dbReference type="InterPro" id="IPR036600">
    <property type="entry name" value="PAH_sf"/>
</dbReference>
<dbReference type="EMBL" id="JACGWJ010000018">
    <property type="protein sequence ID" value="KAL0350955.1"/>
    <property type="molecule type" value="Genomic_DNA"/>
</dbReference>
<dbReference type="PROSITE" id="PS51477">
    <property type="entry name" value="PAH"/>
    <property type="match status" value="1"/>
</dbReference>
<dbReference type="AlphaFoldDB" id="A0AAW2P4G1"/>
<dbReference type="PANTHER" id="PTHR12346">
    <property type="entry name" value="SIN3B-RELATED"/>
    <property type="match status" value="1"/>
</dbReference>
<dbReference type="Pfam" id="PF02671">
    <property type="entry name" value="PAH"/>
    <property type="match status" value="1"/>
</dbReference>
<keyword evidence="3 4" id="KW-0539">Nucleus</keyword>
<feature type="domain" description="Histone deacetylase interacting" evidence="5">
    <location>
        <begin position="97"/>
        <end position="199"/>
    </location>
</feature>
<comment type="subcellular location">
    <subcellularLocation>
        <location evidence="1 4">Nucleus</location>
    </subcellularLocation>
</comment>
<dbReference type="FunFam" id="1.20.1160.11:FF:000002">
    <property type="entry name" value="Paired amphipathic helix protein SIN3"/>
    <property type="match status" value="1"/>
</dbReference>
<dbReference type="InterPro" id="IPR039774">
    <property type="entry name" value="Sin3-like"/>
</dbReference>
<dbReference type="GO" id="GO:0000785">
    <property type="term" value="C:chromatin"/>
    <property type="evidence" value="ECO:0007669"/>
    <property type="project" value="TreeGrafter"/>
</dbReference>
<evidence type="ECO:0000256" key="3">
    <source>
        <dbReference type="ARBA" id="ARBA00023242"/>
    </source>
</evidence>
<sequence>MYSQEFTFCEKVKERLRSADDYQAFLKCLHIYSTEIITRKELQSLVADLLGKYPDLMEGFNEFLERYGFLAGVMGKKTLWNEGNSSKALRIDDKEKEQKREGKEYPISSASQRSELGAQVLNDHWVSVTSGSEDYSFKHMRRNQYEESCLDVKMIGILPGRLLSLFELDMLLESVSSTSKRAEELLNSINNNSIGSDGPIRIEDHFTALNLRCIERLYGDHGLDVMDILRKNPSLLYLYPDAPEAEAGGMDEVRSDFNKVWAEIYSKNHYKSLDHRSFYFKQQDSKNLSTKCKSSTNAVYDSSCLDVSGHLPGF</sequence>
<comment type="caution">
    <text evidence="6">The sequence shown here is derived from an EMBL/GenBank/DDBJ whole genome shotgun (WGS) entry which is preliminary data.</text>
</comment>
<evidence type="ECO:0000259" key="5">
    <source>
        <dbReference type="SMART" id="SM00761"/>
    </source>
</evidence>
<protein>
    <submittedName>
        <fullName evidence="6">Paired amphipathic helix protein Sin3-like 1</fullName>
    </submittedName>
</protein>
<dbReference type="PANTHER" id="PTHR12346:SF8">
    <property type="entry name" value="PAIRED AMPHIPATHIC HELIX PROTEIN SIN3-LIKE 2"/>
    <property type="match status" value="1"/>
</dbReference>
<name>A0AAW2P4G1_SESRA</name>
<reference evidence="6" key="2">
    <citation type="journal article" date="2024" name="Plant">
        <title>Genomic evolution and insights into agronomic trait innovations of Sesamum species.</title>
        <authorList>
            <person name="Miao H."/>
            <person name="Wang L."/>
            <person name="Qu L."/>
            <person name="Liu H."/>
            <person name="Sun Y."/>
            <person name="Le M."/>
            <person name="Wang Q."/>
            <person name="Wei S."/>
            <person name="Zheng Y."/>
            <person name="Lin W."/>
            <person name="Duan Y."/>
            <person name="Cao H."/>
            <person name="Xiong S."/>
            <person name="Wang X."/>
            <person name="Wei L."/>
            <person name="Li C."/>
            <person name="Ma Q."/>
            <person name="Ju M."/>
            <person name="Zhao R."/>
            <person name="Li G."/>
            <person name="Mu C."/>
            <person name="Tian Q."/>
            <person name="Mei H."/>
            <person name="Zhang T."/>
            <person name="Gao T."/>
            <person name="Zhang H."/>
        </authorList>
    </citation>
    <scope>NUCLEOTIDE SEQUENCE</scope>
    <source>
        <strain evidence="6">G02</strain>
    </source>
</reference>
<organism evidence="6">
    <name type="scientific">Sesamum radiatum</name>
    <name type="common">Black benniseed</name>
    <dbReference type="NCBI Taxonomy" id="300843"/>
    <lineage>
        <taxon>Eukaryota</taxon>
        <taxon>Viridiplantae</taxon>
        <taxon>Streptophyta</taxon>
        <taxon>Embryophyta</taxon>
        <taxon>Tracheophyta</taxon>
        <taxon>Spermatophyta</taxon>
        <taxon>Magnoliopsida</taxon>
        <taxon>eudicotyledons</taxon>
        <taxon>Gunneridae</taxon>
        <taxon>Pentapetalae</taxon>
        <taxon>asterids</taxon>
        <taxon>lamiids</taxon>
        <taxon>Lamiales</taxon>
        <taxon>Pedaliaceae</taxon>
        <taxon>Sesamum</taxon>
    </lineage>
</organism>
<dbReference type="GO" id="GO:0003714">
    <property type="term" value="F:transcription corepressor activity"/>
    <property type="evidence" value="ECO:0007669"/>
    <property type="project" value="InterPro"/>
</dbReference>
<evidence type="ECO:0000313" key="6">
    <source>
        <dbReference type="EMBL" id="KAL0350955.1"/>
    </source>
</evidence>
<dbReference type="Gene3D" id="1.20.1160.11">
    <property type="entry name" value="Paired amphipathic helix"/>
    <property type="match status" value="1"/>
</dbReference>
<keyword evidence="2" id="KW-0678">Repressor</keyword>
<dbReference type="InterPro" id="IPR013194">
    <property type="entry name" value="HDAC_interact_dom"/>
</dbReference>
<dbReference type="GO" id="GO:0000122">
    <property type="term" value="P:negative regulation of transcription by RNA polymerase II"/>
    <property type="evidence" value="ECO:0007669"/>
    <property type="project" value="TreeGrafter"/>
</dbReference>
<evidence type="ECO:0000256" key="1">
    <source>
        <dbReference type="ARBA" id="ARBA00004123"/>
    </source>
</evidence>
<accession>A0AAW2P4G1</accession>
<dbReference type="GO" id="GO:0000118">
    <property type="term" value="C:histone deacetylase complex"/>
    <property type="evidence" value="ECO:0007669"/>
    <property type="project" value="TreeGrafter"/>
</dbReference>
<dbReference type="SUPFAM" id="SSF47762">
    <property type="entry name" value="PAH2 domain"/>
    <property type="match status" value="1"/>
</dbReference>
<dbReference type="InterPro" id="IPR003822">
    <property type="entry name" value="PAH"/>
</dbReference>
<reference evidence="6" key="1">
    <citation type="submission" date="2020-06" db="EMBL/GenBank/DDBJ databases">
        <authorList>
            <person name="Li T."/>
            <person name="Hu X."/>
            <person name="Zhang T."/>
            <person name="Song X."/>
            <person name="Zhang H."/>
            <person name="Dai N."/>
            <person name="Sheng W."/>
            <person name="Hou X."/>
            <person name="Wei L."/>
        </authorList>
    </citation>
    <scope>NUCLEOTIDE SEQUENCE</scope>
    <source>
        <strain evidence="6">G02</strain>
        <tissue evidence="6">Leaf</tissue>
    </source>
</reference>
<dbReference type="Pfam" id="PF08295">
    <property type="entry name" value="Sin3_corepress"/>
    <property type="match status" value="1"/>
</dbReference>
<evidence type="ECO:0000256" key="2">
    <source>
        <dbReference type="ARBA" id="ARBA00022491"/>
    </source>
</evidence>